<proteinExistence type="predicted"/>
<name>A0AAX4JVE1_9TREE</name>
<accession>A0AAX4JVE1</accession>
<reference evidence="1 2" key="1">
    <citation type="submission" date="2024-01" db="EMBL/GenBank/DDBJ databases">
        <title>Comparative genomics of Cryptococcus and Kwoniella reveals pathogenesis evolution and contrasting modes of karyotype evolution via chromosome fusion or intercentromeric recombination.</title>
        <authorList>
            <person name="Coelho M.A."/>
            <person name="David-Palma M."/>
            <person name="Shea T."/>
            <person name="Bowers K."/>
            <person name="McGinley-Smith S."/>
            <person name="Mohammad A.W."/>
            <person name="Gnirke A."/>
            <person name="Yurkov A.M."/>
            <person name="Nowrousian M."/>
            <person name="Sun S."/>
            <person name="Cuomo C.A."/>
            <person name="Heitman J."/>
        </authorList>
    </citation>
    <scope>NUCLEOTIDE SEQUENCE [LARGE SCALE GENOMIC DNA]</scope>
    <source>
        <strain evidence="1 2">CBS 6074</strain>
    </source>
</reference>
<dbReference type="GeneID" id="91094361"/>
<dbReference type="AlphaFoldDB" id="A0AAX4JVE1"/>
<dbReference type="Proteomes" id="UP001355207">
    <property type="component" value="Chromosome 4"/>
</dbReference>
<dbReference type="EMBL" id="CP144101">
    <property type="protein sequence ID" value="WWC88778.1"/>
    <property type="molecule type" value="Genomic_DNA"/>
</dbReference>
<dbReference type="RefSeq" id="XP_066075541.1">
    <property type="nucleotide sequence ID" value="XM_066219444.1"/>
</dbReference>
<organism evidence="1 2">
    <name type="scientific">Kwoniella dendrophila CBS 6074</name>
    <dbReference type="NCBI Taxonomy" id="1295534"/>
    <lineage>
        <taxon>Eukaryota</taxon>
        <taxon>Fungi</taxon>
        <taxon>Dikarya</taxon>
        <taxon>Basidiomycota</taxon>
        <taxon>Agaricomycotina</taxon>
        <taxon>Tremellomycetes</taxon>
        <taxon>Tremellales</taxon>
        <taxon>Cryptococcaceae</taxon>
        <taxon>Kwoniella</taxon>
    </lineage>
</organism>
<sequence>MAYPPVLSFRDKQRNALQNPSATFESIKKTFTIPNETNHPEFSALYAGKLDRNGLIREYKSHNSWNCTRQSQVTDVVRNAVLAVLLESTINDPTRRKKRYDLAREALSRWDDPNYHGTRAKNATIVKLGLTRDNNHEARKVLESYLTDPDSQDQAETGHLSSTGVAMSTIDSVIDVCQAVSEGDLVCELPSMLPTRTLEQLPENMRGPAQYAWKTTREIYPQESKPLFDCDSLNKRETRAEELRSKLFGNLTEIMTELANSSSQMTNDTNGDLLSSVQNDVTYISNRLENENEEASAFQRRRKYIIDTQDNTNSSLPGTGNLLEKESSKFLRMSQALRGRSDHTSSGRRHRLSRATKGIRSWWLQTD</sequence>
<evidence type="ECO:0000313" key="2">
    <source>
        <dbReference type="Proteomes" id="UP001355207"/>
    </source>
</evidence>
<protein>
    <submittedName>
        <fullName evidence="1">Uncharacterized protein</fullName>
    </submittedName>
</protein>
<evidence type="ECO:0000313" key="1">
    <source>
        <dbReference type="EMBL" id="WWC88778.1"/>
    </source>
</evidence>
<keyword evidence="2" id="KW-1185">Reference proteome</keyword>
<gene>
    <name evidence="1" type="ORF">L201_003691</name>
</gene>